<evidence type="ECO:0000313" key="2">
    <source>
        <dbReference type="Proteomes" id="UP000787472"/>
    </source>
</evidence>
<organism evidence="1 2">
    <name type="scientific">Pseudomaricurvus hydrocarbonicus</name>
    <dbReference type="NCBI Taxonomy" id="1470433"/>
    <lineage>
        <taxon>Bacteria</taxon>
        <taxon>Pseudomonadati</taxon>
        <taxon>Pseudomonadota</taxon>
        <taxon>Gammaproteobacteria</taxon>
        <taxon>Cellvibrionales</taxon>
        <taxon>Cellvibrionaceae</taxon>
        <taxon>Pseudomaricurvus</taxon>
    </lineage>
</organism>
<dbReference type="RefSeq" id="WP_167191627.1">
    <property type="nucleotide sequence ID" value="NZ_JAAONZ010000023.1"/>
</dbReference>
<dbReference type="Proteomes" id="UP000787472">
    <property type="component" value="Unassembled WGS sequence"/>
</dbReference>
<proteinExistence type="predicted"/>
<dbReference type="AlphaFoldDB" id="A0A9E5MPF7"/>
<name>A0A9E5MPF7_9GAMM</name>
<evidence type="ECO:0000313" key="1">
    <source>
        <dbReference type="EMBL" id="NHO68021.1"/>
    </source>
</evidence>
<reference evidence="1" key="1">
    <citation type="submission" date="2020-03" db="EMBL/GenBank/DDBJ databases">
        <authorList>
            <person name="Guo F."/>
        </authorList>
    </citation>
    <scope>NUCLEOTIDE SEQUENCE</scope>
    <source>
        <strain evidence="1">JCM 30134</strain>
    </source>
</reference>
<accession>A0A9E5MPF7</accession>
<gene>
    <name evidence="1" type="ORF">G8770_20940</name>
</gene>
<dbReference type="EMBL" id="JAAONZ010000023">
    <property type="protein sequence ID" value="NHO68021.1"/>
    <property type="molecule type" value="Genomic_DNA"/>
</dbReference>
<keyword evidence="2" id="KW-1185">Reference proteome</keyword>
<protein>
    <submittedName>
        <fullName evidence="1">Uncharacterized protein</fullName>
    </submittedName>
</protein>
<sequence>MNATKITLLAITLFAALGYVWFTSEPQLQDSRQIALPWNVEPHEDGTSTVFDIRLETTTVSELLTTLGEDHEIAIISDAQDRSGLEIYYSYFSSGPIRGKLIAQVAVHDDTLSEMKTRAASSSYMDSGARKFLLSPADYDRIQSMPINNLALTPSANLDEQIILSRFGLNAQRVLTPEGIEHFLYPQLGIDIALSQEAKELIQYVAPRSFKVLSAPLETLAEQESLESTAQP</sequence>
<comment type="caution">
    <text evidence="1">The sequence shown here is derived from an EMBL/GenBank/DDBJ whole genome shotgun (WGS) entry which is preliminary data.</text>
</comment>